<dbReference type="SUPFAM" id="SSF52047">
    <property type="entry name" value="RNI-like"/>
    <property type="match status" value="1"/>
</dbReference>
<keyword evidence="2" id="KW-1185">Reference proteome</keyword>
<dbReference type="Gene3D" id="3.80.10.10">
    <property type="entry name" value="Ribonuclease Inhibitor"/>
    <property type="match status" value="1"/>
</dbReference>
<dbReference type="PATRIC" id="fig|456.5.peg.87"/>
<dbReference type="Proteomes" id="UP000055035">
    <property type="component" value="Unassembled WGS sequence"/>
</dbReference>
<name>A0A0W0VG40_9GAMM</name>
<comment type="caution">
    <text evidence="1">The sequence shown here is derived from an EMBL/GenBank/DDBJ whole genome shotgun (WGS) entry which is preliminary data.</text>
</comment>
<evidence type="ECO:0000313" key="2">
    <source>
        <dbReference type="Proteomes" id="UP000055035"/>
    </source>
</evidence>
<dbReference type="EMBL" id="LNYJ01000002">
    <property type="protein sequence ID" value="KTD19108.1"/>
    <property type="molecule type" value="Genomic_DNA"/>
</dbReference>
<dbReference type="InterPro" id="IPR032675">
    <property type="entry name" value="LRR_dom_sf"/>
</dbReference>
<organism evidence="1 2">
    <name type="scientific">Legionella jordanis</name>
    <dbReference type="NCBI Taxonomy" id="456"/>
    <lineage>
        <taxon>Bacteria</taxon>
        <taxon>Pseudomonadati</taxon>
        <taxon>Pseudomonadota</taxon>
        <taxon>Gammaproteobacteria</taxon>
        <taxon>Legionellales</taxon>
        <taxon>Legionellaceae</taxon>
        <taxon>Legionella</taxon>
    </lineage>
</organism>
<dbReference type="STRING" id="456.Ljor_0074"/>
<accession>A0A0W0VG40</accession>
<reference evidence="1 2" key="1">
    <citation type="submission" date="2015-11" db="EMBL/GenBank/DDBJ databases">
        <title>Genomic analysis of 38 Legionella species identifies large and diverse effector repertoires.</title>
        <authorList>
            <person name="Burstein D."/>
            <person name="Amaro F."/>
            <person name="Zusman T."/>
            <person name="Lifshitz Z."/>
            <person name="Cohen O."/>
            <person name="Gilbert J.A."/>
            <person name="Pupko T."/>
            <person name="Shuman H.A."/>
            <person name="Segal G."/>
        </authorList>
    </citation>
    <scope>NUCLEOTIDE SEQUENCE [LARGE SCALE GENOMIC DNA]</scope>
    <source>
        <strain evidence="1 2">BL-540</strain>
    </source>
</reference>
<sequence length="662" mass="74568">MRKEQINLLREFIERIHDYASGYLKKDKYKAEDNWSQVYEDITPYLAKLLVHSCNIMLADLDNNSPQRALQEVGQLLQLSYQALEHGPEIIETNPGFLHNFYYSTSPLAQYYATDMKSSILELLAEYKDVKNYFSKLSTFKTEPAYWDKLLLDIEFNQYRQESLMISPWLGGKIDLSEMDIAELFSAIAQNKFIKKIVVNMTNRDATAQILKALVQCRNLKEVELTSLSETSKSLNFAQSIQCLANSHLTHVHIDDNELDDQFVRLLAANPNLVAVKLAGSKLSELALIALCGNPSIKEIALEASLITDAGVMQAAEFIKKSNVSKLELQSHAITEGGLRTLAEIDQIVELSIASDQITDKAINLFSQSAGMAGLKLFGRQLKYPGVQLFSILDNHPNRAHVKQYLLAIGDKEFLQYARRPAFVQFVITDPDLANKLDYLAVDNTTQTYSQSCAAHSMMLLLNKFGLVADHEVSRRKELEIYSEIWLESGANADLSLILNYMARNNLKFDVIEDVERTSALMGNLQIKEAYSNAFASKIKQAEVKQVITAELLQKMSNSNHYFFLITIPGNNNKVEDIGHIVLLAYENNQYCLFDPGKGRNIIKKSVDEILKEMDALSYAGIAIQVHSPAATLLKSPGRDGFFTAPQSERFKENNEVKCVVQ</sequence>
<gene>
    <name evidence="1" type="ORF">Ljor_0074</name>
</gene>
<protein>
    <submittedName>
        <fullName evidence="1">Dehydrogenase</fullName>
    </submittedName>
</protein>
<dbReference type="RefSeq" id="WP_058469670.1">
    <property type="nucleotide sequence ID" value="NZ_CAAAIC010000014.1"/>
</dbReference>
<dbReference type="AlphaFoldDB" id="A0A0W0VG40"/>
<evidence type="ECO:0000313" key="1">
    <source>
        <dbReference type="EMBL" id="KTD19108.1"/>
    </source>
</evidence>
<proteinExistence type="predicted"/>
<dbReference type="OrthoDB" id="5646032at2"/>